<proteinExistence type="inferred from homology"/>
<gene>
    <name evidence="5" type="ORF">PACLA_8A036729</name>
</gene>
<evidence type="ECO:0000313" key="6">
    <source>
        <dbReference type="Proteomes" id="UP001152795"/>
    </source>
</evidence>
<feature type="domain" description="UPF0547" evidence="4">
    <location>
        <begin position="4"/>
        <end position="28"/>
    </location>
</feature>
<name>A0A6S7KL19_PARCT</name>
<evidence type="ECO:0000259" key="4">
    <source>
        <dbReference type="Pfam" id="PF10571"/>
    </source>
</evidence>
<reference evidence="5" key="1">
    <citation type="submission" date="2020-04" db="EMBL/GenBank/DDBJ databases">
        <authorList>
            <person name="Alioto T."/>
            <person name="Alioto T."/>
            <person name="Gomez Garrido J."/>
        </authorList>
    </citation>
    <scope>NUCLEOTIDE SEQUENCE</scope>
    <source>
        <strain evidence="5">A484AB</strain>
    </source>
</reference>
<feature type="region of interest" description="Disordered" evidence="3">
    <location>
        <begin position="102"/>
        <end position="168"/>
    </location>
</feature>
<dbReference type="Proteomes" id="UP001152795">
    <property type="component" value="Unassembled WGS sequence"/>
</dbReference>
<evidence type="ECO:0000313" key="5">
    <source>
        <dbReference type="EMBL" id="CAB4043554.1"/>
    </source>
</evidence>
<evidence type="ECO:0000256" key="2">
    <source>
        <dbReference type="ARBA" id="ARBA00023054"/>
    </source>
</evidence>
<feature type="compositionally biased region" description="Basic residues" evidence="3">
    <location>
        <begin position="124"/>
        <end position="136"/>
    </location>
</feature>
<dbReference type="EMBL" id="CACRXK020032619">
    <property type="protein sequence ID" value="CAB4043554.1"/>
    <property type="molecule type" value="Genomic_DNA"/>
</dbReference>
<accession>A0A6S7KL19</accession>
<dbReference type="Pfam" id="PF10571">
    <property type="entry name" value="UPF0547"/>
    <property type="match status" value="1"/>
</dbReference>
<sequence>MAKKRCPKCQQTLPVACKSCPCGHIFIAKKCSTSKDSDAKRSNISVSVTRLRPERPKREIPDYEYRDDYTRISVGNGDAQLKTISKRMKLIGEDDYGDDDEDVFLDGKAGYDRSDSVESQTGPVKRKRGRPKGSKNKPKDDQNFMADLSEDNEDSERKSDKANNAKKIYQLPPIPAEKVMMYSLILSDINERFVSQNRIKCLPGL</sequence>
<evidence type="ECO:0000256" key="1">
    <source>
        <dbReference type="ARBA" id="ARBA00008336"/>
    </source>
</evidence>
<dbReference type="AlphaFoldDB" id="A0A6S7KL19"/>
<comment type="similarity">
    <text evidence="1">Belongs to the UPF0547 family.</text>
</comment>
<organism evidence="5 6">
    <name type="scientific">Paramuricea clavata</name>
    <name type="common">Red gorgonian</name>
    <name type="synonym">Violescent sea-whip</name>
    <dbReference type="NCBI Taxonomy" id="317549"/>
    <lineage>
        <taxon>Eukaryota</taxon>
        <taxon>Metazoa</taxon>
        <taxon>Cnidaria</taxon>
        <taxon>Anthozoa</taxon>
        <taxon>Octocorallia</taxon>
        <taxon>Malacalcyonacea</taxon>
        <taxon>Plexauridae</taxon>
        <taxon>Paramuricea</taxon>
    </lineage>
</organism>
<dbReference type="InterPro" id="IPR018886">
    <property type="entry name" value="UPF0547"/>
</dbReference>
<dbReference type="PANTHER" id="PTHR31101">
    <property type="entry name" value="UPF0547 PROTEIN C16ORF87"/>
    <property type="match status" value="1"/>
</dbReference>
<keyword evidence="6" id="KW-1185">Reference proteome</keyword>
<dbReference type="OrthoDB" id="5981040at2759"/>
<evidence type="ECO:0000256" key="3">
    <source>
        <dbReference type="SAM" id="MobiDB-lite"/>
    </source>
</evidence>
<keyword evidence="2" id="KW-0175">Coiled coil</keyword>
<protein>
    <recommendedName>
        <fullName evidence="4">UPF0547 domain-containing protein</fullName>
    </recommendedName>
</protein>
<dbReference type="InterPro" id="IPR040246">
    <property type="entry name" value="C16orf87-like"/>
</dbReference>
<comment type="caution">
    <text evidence="5">The sequence shown here is derived from an EMBL/GenBank/DDBJ whole genome shotgun (WGS) entry which is preliminary data.</text>
</comment>